<name>A0ABY6EJ72_9ACTN</name>
<evidence type="ECO:0000313" key="1">
    <source>
        <dbReference type="EMBL" id="UXY24253.1"/>
    </source>
</evidence>
<sequence>MAAMTDVLVPALEDAREAHAAVVDRFRMDVTITPPGARRQRLERQVADPEDHLGRIEDRVRAMRPPRGA</sequence>
<reference evidence="1" key="1">
    <citation type="submission" date="2022-10" db="EMBL/GenBank/DDBJ databases">
        <authorList>
            <person name="Mo P."/>
        </authorList>
    </citation>
    <scope>NUCLEOTIDE SEQUENCE</scope>
    <source>
        <strain evidence="1">HUAS 13-4</strain>
    </source>
</reference>
<proteinExistence type="predicted"/>
<accession>A0ABY6EJ72</accession>
<organism evidence="1 2">
    <name type="scientific">Streptomyces cynarae</name>
    <dbReference type="NCBI Taxonomy" id="2981134"/>
    <lineage>
        <taxon>Bacteria</taxon>
        <taxon>Bacillati</taxon>
        <taxon>Actinomycetota</taxon>
        <taxon>Actinomycetes</taxon>
        <taxon>Kitasatosporales</taxon>
        <taxon>Streptomycetaceae</taxon>
        <taxon>Streptomyces</taxon>
    </lineage>
</organism>
<dbReference type="RefSeq" id="WP_263234498.1">
    <property type="nucleotide sequence ID" value="NZ_CP106793.1"/>
</dbReference>
<gene>
    <name evidence="1" type="ORF">N8I84_40485</name>
</gene>
<protein>
    <submittedName>
        <fullName evidence="1">Uncharacterized protein</fullName>
    </submittedName>
</protein>
<keyword evidence="2" id="KW-1185">Reference proteome</keyword>
<dbReference type="Proteomes" id="UP001061298">
    <property type="component" value="Chromosome"/>
</dbReference>
<dbReference type="EMBL" id="CP106793">
    <property type="protein sequence ID" value="UXY24253.1"/>
    <property type="molecule type" value="Genomic_DNA"/>
</dbReference>
<evidence type="ECO:0000313" key="2">
    <source>
        <dbReference type="Proteomes" id="UP001061298"/>
    </source>
</evidence>